<dbReference type="CDD" id="cd06171">
    <property type="entry name" value="Sigma70_r4"/>
    <property type="match status" value="1"/>
</dbReference>
<dbReference type="Pfam" id="PF08281">
    <property type="entry name" value="Sigma70_r4_2"/>
    <property type="match status" value="1"/>
</dbReference>
<dbReference type="Gene3D" id="1.10.10.10">
    <property type="entry name" value="Winged helix-like DNA-binding domain superfamily/Winged helix DNA-binding domain"/>
    <property type="match status" value="1"/>
</dbReference>
<feature type="region of interest" description="Disordered" evidence="5">
    <location>
        <begin position="162"/>
        <end position="185"/>
    </location>
</feature>
<dbReference type="InterPro" id="IPR013249">
    <property type="entry name" value="RNA_pol_sigma70_r4_t2"/>
</dbReference>
<dbReference type="InterPro" id="IPR007627">
    <property type="entry name" value="RNA_pol_sigma70_r2"/>
</dbReference>
<dbReference type="SUPFAM" id="SSF88946">
    <property type="entry name" value="Sigma2 domain of RNA polymerase sigma factors"/>
    <property type="match status" value="1"/>
</dbReference>
<organism evidence="8 9">
    <name type="scientific">Pseudoroseomonas ludipueritiae</name>
    <dbReference type="NCBI Taxonomy" id="198093"/>
    <lineage>
        <taxon>Bacteria</taxon>
        <taxon>Pseudomonadati</taxon>
        <taxon>Pseudomonadota</taxon>
        <taxon>Alphaproteobacteria</taxon>
        <taxon>Acetobacterales</taxon>
        <taxon>Acetobacteraceae</taxon>
        <taxon>Pseudoroseomonas</taxon>
    </lineage>
</organism>
<dbReference type="PANTHER" id="PTHR43133:SF25">
    <property type="entry name" value="RNA POLYMERASE SIGMA FACTOR RFAY-RELATED"/>
    <property type="match status" value="1"/>
</dbReference>
<dbReference type="Proteomes" id="UP000603940">
    <property type="component" value="Unassembled WGS sequence"/>
</dbReference>
<evidence type="ECO:0000256" key="5">
    <source>
        <dbReference type="SAM" id="MobiDB-lite"/>
    </source>
</evidence>
<keyword evidence="9" id="KW-1185">Reference proteome</keyword>
<feature type="domain" description="RNA polymerase sigma factor 70 region 4 type 2" evidence="7">
    <location>
        <begin position="107"/>
        <end position="158"/>
    </location>
</feature>
<evidence type="ECO:0000256" key="3">
    <source>
        <dbReference type="ARBA" id="ARBA00023082"/>
    </source>
</evidence>
<evidence type="ECO:0000259" key="7">
    <source>
        <dbReference type="Pfam" id="PF08281"/>
    </source>
</evidence>
<accession>A0ABR7RF50</accession>
<keyword evidence="3" id="KW-0731">Sigma factor</keyword>
<dbReference type="InterPro" id="IPR013325">
    <property type="entry name" value="RNA_pol_sigma_r2"/>
</dbReference>
<dbReference type="InterPro" id="IPR014284">
    <property type="entry name" value="RNA_pol_sigma-70_dom"/>
</dbReference>
<evidence type="ECO:0000313" key="8">
    <source>
        <dbReference type="EMBL" id="MBC9180107.1"/>
    </source>
</evidence>
<dbReference type="NCBIfam" id="NF009164">
    <property type="entry name" value="PRK12511.1"/>
    <property type="match status" value="1"/>
</dbReference>
<protein>
    <submittedName>
        <fullName evidence="8">Sigma-70 family RNA polymerase sigma factor</fullName>
    </submittedName>
</protein>
<dbReference type="Gene3D" id="1.10.1740.10">
    <property type="match status" value="1"/>
</dbReference>
<dbReference type="PANTHER" id="PTHR43133">
    <property type="entry name" value="RNA POLYMERASE ECF-TYPE SIGMA FACTO"/>
    <property type="match status" value="1"/>
</dbReference>
<evidence type="ECO:0000256" key="1">
    <source>
        <dbReference type="ARBA" id="ARBA00010641"/>
    </source>
</evidence>
<dbReference type="InterPro" id="IPR039425">
    <property type="entry name" value="RNA_pol_sigma-70-like"/>
</dbReference>
<name>A0ABR7RF50_9PROT</name>
<dbReference type="InterPro" id="IPR013324">
    <property type="entry name" value="RNA_pol_sigma_r3/r4-like"/>
</dbReference>
<keyword evidence="2" id="KW-0805">Transcription regulation</keyword>
<dbReference type="Pfam" id="PF04542">
    <property type="entry name" value="Sigma70_r2"/>
    <property type="match status" value="1"/>
</dbReference>
<evidence type="ECO:0000256" key="4">
    <source>
        <dbReference type="ARBA" id="ARBA00023163"/>
    </source>
</evidence>
<evidence type="ECO:0000259" key="6">
    <source>
        <dbReference type="Pfam" id="PF04542"/>
    </source>
</evidence>
<evidence type="ECO:0000256" key="2">
    <source>
        <dbReference type="ARBA" id="ARBA00023015"/>
    </source>
</evidence>
<sequence length="185" mass="20737">MGSMSFGWRSFDVTAHLAPMGRYARALTRHAEDAEDLVHTALLRAYERRATFRRGENLRTWLFAVLHNSFIDGWRHRRAEDARIAAVGRLAAPHAEPGQDHALHLREIFEAYLSLPEPQRAAFHLVALEGLSYAEAAEILDVPAGTVMSRLSRAREMLRRMDAGEAQPARPPQLRVVGGSHDPKA</sequence>
<dbReference type="InterPro" id="IPR036388">
    <property type="entry name" value="WH-like_DNA-bd_sf"/>
</dbReference>
<dbReference type="NCBIfam" id="TIGR02937">
    <property type="entry name" value="sigma70-ECF"/>
    <property type="match status" value="1"/>
</dbReference>
<reference evidence="8 9" key="1">
    <citation type="journal article" date="2009" name="Int. J. Syst. Evol. Microbiol.">
        <title>Transfer of Teichococcus ludipueritiae and Muricoccus roseus to the genus Roseomonas, as Roseomonas ludipueritiae comb. nov. and Roseomonas rosea comb. nov., respectively, and emended description of the genus Roseomonas.</title>
        <authorList>
            <person name="Sanchez-Porro C."/>
            <person name="Gallego V."/>
            <person name="Busse H.J."/>
            <person name="Kampfer P."/>
            <person name="Ventosa A."/>
        </authorList>
    </citation>
    <scope>NUCLEOTIDE SEQUENCE [LARGE SCALE GENOMIC DNA]</scope>
    <source>
        <strain evidence="8 9">DSM 14915</strain>
    </source>
</reference>
<dbReference type="SUPFAM" id="SSF88659">
    <property type="entry name" value="Sigma3 and sigma4 domains of RNA polymerase sigma factors"/>
    <property type="match status" value="1"/>
</dbReference>
<dbReference type="EMBL" id="JACTUZ010000232">
    <property type="protein sequence ID" value="MBC9180107.1"/>
    <property type="molecule type" value="Genomic_DNA"/>
</dbReference>
<comment type="similarity">
    <text evidence="1">Belongs to the sigma-70 factor family. ECF subfamily.</text>
</comment>
<proteinExistence type="inferred from homology"/>
<evidence type="ECO:0000313" key="9">
    <source>
        <dbReference type="Proteomes" id="UP000603940"/>
    </source>
</evidence>
<keyword evidence="4" id="KW-0804">Transcription</keyword>
<gene>
    <name evidence="8" type="ORF">IBL25_24480</name>
</gene>
<comment type="caution">
    <text evidence="8">The sequence shown here is derived from an EMBL/GenBank/DDBJ whole genome shotgun (WGS) entry which is preliminary data.</text>
</comment>
<feature type="domain" description="RNA polymerase sigma-70 region 2" evidence="6">
    <location>
        <begin position="14"/>
        <end position="78"/>
    </location>
</feature>